<evidence type="ECO:0000313" key="1">
    <source>
        <dbReference type="EMBL" id="RNI16481.1"/>
    </source>
</evidence>
<proteinExistence type="predicted"/>
<organism evidence="1 2">
    <name type="scientific">Flexivirga caeni</name>
    <dbReference type="NCBI Taxonomy" id="2294115"/>
    <lineage>
        <taxon>Bacteria</taxon>
        <taxon>Bacillati</taxon>
        <taxon>Actinomycetota</taxon>
        <taxon>Actinomycetes</taxon>
        <taxon>Micrococcales</taxon>
        <taxon>Dermacoccaceae</taxon>
        <taxon>Flexivirga</taxon>
    </lineage>
</organism>
<reference evidence="1 2" key="1">
    <citation type="submission" date="2018-11" db="EMBL/GenBank/DDBJ databases">
        <title>Draft genome of Simplicispira Flexivirga sp. BO-16.</title>
        <authorList>
            <person name="Im W.T."/>
        </authorList>
    </citation>
    <scope>NUCLEOTIDE SEQUENCE [LARGE SCALE GENOMIC DNA]</scope>
    <source>
        <strain evidence="1 2">BO-16</strain>
    </source>
</reference>
<dbReference type="Proteomes" id="UP000271678">
    <property type="component" value="Unassembled WGS sequence"/>
</dbReference>
<name>A0A3M9LT66_9MICO</name>
<gene>
    <name evidence="1" type="ORF">EFY87_19935</name>
</gene>
<accession>A0A3M9LT66</accession>
<comment type="caution">
    <text evidence="1">The sequence shown here is derived from an EMBL/GenBank/DDBJ whole genome shotgun (WGS) entry which is preliminary data.</text>
</comment>
<protein>
    <submittedName>
        <fullName evidence="1">Uncharacterized protein</fullName>
    </submittedName>
</protein>
<evidence type="ECO:0000313" key="2">
    <source>
        <dbReference type="Proteomes" id="UP000271678"/>
    </source>
</evidence>
<sequence>MVGGVDFDPGLIALGPEAMVKACGVAMAMLPGYQLDSSLVERHMVNVGTVTQAPPWGQVHRRPMRAWRGGGPVVVRARESRAHGEGGQ</sequence>
<dbReference type="EMBL" id="RJJQ01000047">
    <property type="protein sequence ID" value="RNI16481.1"/>
    <property type="molecule type" value="Genomic_DNA"/>
</dbReference>
<keyword evidence="2" id="KW-1185">Reference proteome</keyword>
<dbReference type="AlphaFoldDB" id="A0A3M9LT66"/>